<dbReference type="EMBL" id="VWSH01000003">
    <property type="protein sequence ID" value="KAA5533423.1"/>
    <property type="molecule type" value="Genomic_DNA"/>
</dbReference>
<dbReference type="Pfam" id="PF18480">
    <property type="entry name" value="DUF5615"/>
    <property type="match status" value="1"/>
</dbReference>
<dbReference type="AlphaFoldDB" id="A0A5M6CEL3"/>
<reference evidence="2 3" key="1">
    <citation type="submission" date="2019-09" db="EMBL/GenBank/DDBJ databases">
        <title>Genome sequence and assembly of Taibaiella sp.</title>
        <authorList>
            <person name="Chhetri G."/>
        </authorList>
    </citation>
    <scope>NUCLEOTIDE SEQUENCE [LARGE SCALE GENOMIC DNA]</scope>
    <source>
        <strain evidence="2 3">KVB11</strain>
    </source>
</reference>
<dbReference type="Proteomes" id="UP000323632">
    <property type="component" value="Unassembled WGS sequence"/>
</dbReference>
<accession>A0A5M6CEL3</accession>
<dbReference type="RefSeq" id="WP_150033170.1">
    <property type="nucleotide sequence ID" value="NZ_VWSH01000003.1"/>
</dbReference>
<dbReference type="InterPro" id="IPR041049">
    <property type="entry name" value="DUF5615"/>
</dbReference>
<evidence type="ECO:0000313" key="2">
    <source>
        <dbReference type="EMBL" id="KAA5533423.1"/>
    </source>
</evidence>
<protein>
    <recommendedName>
        <fullName evidence="1">DUF5615 domain-containing protein</fullName>
    </recommendedName>
</protein>
<comment type="caution">
    <text evidence="2">The sequence shown here is derived from an EMBL/GenBank/DDBJ whole genome shotgun (WGS) entry which is preliminary data.</text>
</comment>
<sequence length="93" mass="10826">MRLLLDENLPKRLKEDFKLHEVFTVRDMGWNGKKNGALMQLLIENNFDALLTFDKNLQYQQNFVKYSISVIVLSAPLNSYSVLTKLSNNILCF</sequence>
<proteinExistence type="predicted"/>
<feature type="domain" description="DUF5615" evidence="1">
    <location>
        <begin position="1"/>
        <end position="74"/>
    </location>
</feature>
<organism evidence="2 3">
    <name type="scientific">Taibaiella lutea</name>
    <dbReference type="NCBI Taxonomy" id="2608001"/>
    <lineage>
        <taxon>Bacteria</taxon>
        <taxon>Pseudomonadati</taxon>
        <taxon>Bacteroidota</taxon>
        <taxon>Chitinophagia</taxon>
        <taxon>Chitinophagales</taxon>
        <taxon>Chitinophagaceae</taxon>
        <taxon>Taibaiella</taxon>
    </lineage>
</organism>
<gene>
    <name evidence="2" type="ORF">F0919_12845</name>
</gene>
<evidence type="ECO:0000313" key="3">
    <source>
        <dbReference type="Proteomes" id="UP000323632"/>
    </source>
</evidence>
<name>A0A5M6CEL3_9BACT</name>
<evidence type="ECO:0000259" key="1">
    <source>
        <dbReference type="Pfam" id="PF18480"/>
    </source>
</evidence>
<keyword evidence="3" id="KW-1185">Reference proteome</keyword>